<keyword evidence="4" id="KW-1185">Reference proteome</keyword>
<evidence type="ECO:0000256" key="1">
    <source>
        <dbReference type="ARBA" id="ARBA00022737"/>
    </source>
</evidence>
<dbReference type="InterPro" id="IPR035490">
    <property type="entry name" value="GlmS/FrlB_SIS"/>
</dbReference>
<reference evidence="4" key="1">
    <citation type="submission" date="2016-10" db="EMBL/GenBank/DDBJ databases">
        <authorList>
            <person name="Varghese N."/>
            <person name="Submissions S."/>
        </authorList>
    </citation>
    <scope>NUCLEOTIDE SEQUENCE [LARGE SCALE GENOMIC DNA]</scope>
    <source>
        <strain evidence="4">IBRC-M 10655</strain>
    </source>
</reference>
<dbReference type="InterPro" id="IPR001347">
    <property type="entry name" value="SIS_dom"/>
</dbReference>
<proteinExistence type="predicted"/>
<dbReference type="AlphaFoldDB" id="A0A1H0I7B9"/>
<accession>A0A1H0I7B9</accession>
<dbReference type="Proteomes" id="UP000199651">
    <property type="component" value="Unassembled WGS sequence"/>
</dbReference>
<evidence type="ECO:0000259" key="2">
    <source>
        <dbReference type="PROSITE" id="PS51464"/>
    </source>
</evidence>
<sequence length="298" mass="31635">MGLSASAEETSSQPECWIRAADAVAEYQPVLPREGERVAVTGCGTSWFVAMAYASLREGAGHGTTDAFAASEFPVGRTDYDRVIVITRSGTTTEVLTLLEALRGRTTTVAITATEGSPVTKVADHAIELPFIDERSVVQTRSATSVLALLRASLGEDLTQAVADAREALTRPLGDLPAADQITFLGQGWTIGLAHEAALKLREAAQLWTESYPAMEYRHGPVSIAEPGRLTWVFGPAPEGLPEDVAATGATFVTDDLDPMAQLVLAHRLALAIAERKGLDPDSPRNLTRSVILAATGQ</sequence>
<evidence type="ECO:0000313" key="4">
    <source>
        <dbReference type="Proteomes" id="UP000199651"/>
    </source>
</evidence>
<feature type="domain" description="SIS" evidence="2">
    <location>
        <begin position="20"/>
        <end position="168"/>
    </location>
</feature>
<dbReference type="GO" id="GO:1901135">
    <property type="term" value="P:carbohydrate derivative metabolic process"/>
    <property type="evidence" value="ECO:0007669"/>
    <property type="project" value="InterPro"/>
</dbReference>
<dbReference type="PANTHER" id="PTHR10937">
    <property type="entry name" value="GLUCOSAMINE--FRUCTOSE-6-PHOSPHATE AMINOTRANSFERASE, ISOMERIZING"/>
    <property type="match status" value="1"/>
</dbReference>
<dbReference type="Gene3D" id="3.40.50.10490">
    <property type="entry name" value="Glucose-6-phosphate isomerase like protein, domain 1"/>
    <property type="match status" value="3"/>
</dbReference>
<dbReference type="InterPro" id="IPR046348">
    <property type="entry name" value="SIS_dom_sf"/>
</dbReference>
<keyword evidence="1" id="KW-0677">Repeat</keyword>
<dbReference type="SUPFAM" id="SSF53697">
    <property type="entry name" value="SIS domain"/>
    <property type="match status" value="1"/>
</dbReference>
<keyword evidence="3" id="KW-0413">Isomerase</keyword>
<organism evidence="3 4">
    <name type="scientific">Actinokineospora alba</name>
    <dbReference type="NCBI Taxonomy" id="504798"/>
    <lineage>
        <taxon>Bacteria</taxon>
        <taxon>Bacillati</taxon>
        <taxon>Actinomycetota</taxon>
        <taxon>Actinomycetes</taxon>
        <taxon>Pseudonocardiales</taxon>
        <taxon>Pseudonocardiaceae</taxon>
        <taxon>Actinokineospora</taxon>
    </lineage>
</organism>
<dbReference type="STRING" id="504798.SAMN05421871_108140"/>
<dbReference type="InterPro" id="IPR035466">
    <property type="entry name" value="GlmS/AgaS_SIS"/>
</dbReference>
<dbReference type="CDD" id="cd05008">
    <property type="entry name" value="SIS_GlmS_GlmD_1"/>
    <property type="match status" value="1"/>
</dbReference>
<protein>
    <submittedName>
        <fullName evidence="3">Fructoselysine-6-P-deglycase FrlB with duplicated sugar isomerase (SIS) domain</fullName>
    </submittedName>
</protein>
<name>A0A1H0I7B9_9PSEU</name>
<dbReference type="CDD" id="cd05009">
    <property type="entry name" value="SIS_GlmS_GlmD_2"/>
    <property type="match status" value="1"/>
</dbReference>
<dbReference type="Pfam" id="PF01380">
    <property type="entry name" value="SIS"/>
    <property type="match status" value="1"/>
</dbReference>
<gene>
    <name evidence="3" type="ORF">SAMN05192558_102441</name>
</gene>
<evidence type="ECO:0000313" key="3">
    <source>
        <dbReference type="EMBL" id="SDO27267.1"/>
    </source>
</evidence>
<dbReference type="GO" id="GO:0016853">
    <property type="term" value="F:isomerase activity"/>
    <property type="evidence" value="ECO:0007669"/>
    <property type="project" value="UniProtKB-KW"/>
</dbReference>
<dbReference type="GO" id="GO:0097367">
    <property type="term" value="F:carbohydrate derivative binding"/>
    <property type="evidence" value="ECO:0007669"/>
    <property type="project" value="InterPro"/>
</dbReference>
<dbReference type="EMBL" id="FNJB01000002">
    <property type="protein sequence ID" value="SDO27267.1"/>
    <property type="molecule type" value="Genomic_DNA"/>
</dbReference>
<dbReference type="PROSITE" id="PS51464">
    <property type="entry name" value="SIS"/>
    <property type="match status" value="1"/>
</dbReference>